<evidence type="ECO:0000256" key="1">
    <source>
        <dbReference type="SAM" id="Phobius"/>
    </source>
</evidence>
<dbReference type="Proteomes" id="UP000290365">
    <property type="component" value="Chromosome"/>
</dbReference>
<dbReference type="OrthoDB" id="151583at2"/>
<feature type="transmembrane region" description="Helical" evidence="1">
    <location>
        <begin position="107"/>
        <end position="133"/>
    </location>
</feature>
<evidence type="ECO:0000313" key="2">
    <source>
        <dbReference type="EMBL" id="QBD80766.1"/>
    </source>
</evidence>
<feature type="transmembrane region" description="Helical" evidence="1">
    <location>
        <begin position="282"/>
        <end position="302"/>
    </location>
</feature>
<proteinExistence type="predicted"/>
<dbReference type="EMBL" id="CP035758">
    <property type="protein sequence ID" value="QBD80766.1"/>
    <property type="molecule type" value="Genomic_DNA"/>
</dbReference>
<feature type="transmembrane region" description="Helical" evidence="1">
    <location>
        <begin position="66"/>
        <end position="87"/>
    </location>
</feature>
<feature type="transmembrane region" description="Helical" evidence="1">
    <location>
        <begin position="308"/>
        <end position="327"/>
    </location>
</feature>
<keyword evidence="1" id="KW-1133">Transmembrane helix</keyword>
<sequence>MPSSLFLVWRRVAPILALLILAPFVAEVLEGSTHLTNFFVFPSEVGVYGCAALLIRAFVRAKRKGWAVLLLLAIAYGIAEECVILQTSLVPLLAAKHIYGRLLDVNWIYLLWAVGYESVWSIILPIQLAELLFPERRDDPWLGKTGLIITAIVFLLASIGTWFMWMHALTIYAPGLHYQPPLFTITAALIVIAILVASALALPASSRTAQTRTRRAPHSWLVGIVAFVSGLLWFAPLLLHYGLFPAFPFALALVLILALAVGTLWLIWYWSAAQDWGDRQRLALIFGALLACMLAGFPFSGIVLTIDFIWKGVCDLLALLALAYLAWKIRRRVNIQEQEA</sequence>
<dbReference type="RefSeq" id="WP_129891828.1">
    <property type="nucleotide sequence ID" value="NZ_CP035758.1"/>
</dbReference>
<keyword evidence="1" id="KW-0812">Transmembrane</keyword>
<protein>
    <recommendedName>
        <fullName evidence="4">DUF998 domain-containing protein</fullName>
    </recommendedName>
</protein>
<evidence type="ECO:0008006" key="4">
    <source>
        <dbReference type="Google" id="ProtNLM"/>
    </source>
</evidence>
<dbReference type="KEGG" id="kbs:EPA93_34280"/>
<feature type="transmembrane region" description="Helical" evidence="1">
    <location>
        <begin position="185"/>
        <end position="206"/>
    </location>
</feature>
<evidence type="ECO:0000313" key="3">
    <source>
        <dbReference type="Proteomes" id="UP000290365"/>
    </source>
</evidence>
<keyword evidence="1" id="KW-0472">Membrane</keyword>
<accession>A0A4P6K046</accession>
<organism evidence="2 3">
    <name type="scientific">Ktedonosporobacter rubrisoli</name>
    <dbReference type="NCBI Taxonomy" id="2509675"/>
    <lineage>
        <taxon>Bacteria</taxon>
        <taxon>Bacillati</taxon>
        <taxon>Chloroflexota</taxon>
        <taxon>Ktedonobacteria</taxon>
        <taxon>Ktedonobacterales</taxon>
        <taxon>Ktedonosporobacteraceae</taxon>
        <taxon>Ktedonosporobacter</taxon>
    </lineage>
</organism>
<dbReference type="AlphaFoldDB" id="A0A4P6K046"/>
<name>A0A4P6K046_KTERU</name>
<gene>
    <name evidence="2" type="ORF">EPA93_34280</name>
</gene>
<feature type="transmembrane region" description="Helical" evidence="1">
    <location>
        <begin position="249"/>
        <end position="270"/>
    </location>
</feature>
<reference evidence="2 3" key="1">
    <citation type="submission" date="2019-01" db="EMBL/GenBank/DDBJ databases">
        <title>Ktedonosporobacter rubrisoli SCAWS-G2.</title>
        <authorList>
            <person name="Huang Y."/>
            <person name="Yan B."/>
        </authorList>
    </citation>
    <scope>NUCLEOTIDE SEQUENCE [LARGE SCALE GENOMIC DNA]</scope>
    <source>
        <strain evidence="2 3">SCAWS-G2</strain>
    </source>
</reference>
<feature type="transmembrane region" description="Helical" evidence="1">
    <location>
        <begin position="145"/>
        <end position="165"/>
    </location>
</feature>
<keyword evidence="3" id="KW-1185">Reference proteome</keyword>
<feature type="transmembrane region" description="Helical" evidence="1">
    <location>
        <begin position="36"/>
        <end position="59"/>
    </location>
</feature>
<feature type="transmembrane region" description="Helical" evidence="1">
    <location>
        <begin position="218"/>
        <end position="243"/>
    </location>
</feature>